<name>A0ABS8SKB8_DATST</name>
<organism evidence="1 2">
    <name type="scientific">Datura stramonium</name>
    <name type="common">Jimsonweed</name>
    <name type="synonym">Common thornapple</name>
    <dbReference type="NCBI Taxonomy" id="4076"/>
    <lineage>
        <taxon>Eukaryota</taxon>
        <taxon>Viridiplantae</taxon>
        <taxon>Streptophyta</taxon>
        <taxon>Embryophyta</taxon>
        <taxon>Tracheophyta</taxon>
        <taxon>Spermatophyta</taxon>
        <taxon>Magnoliopsida</taxon>
        <taxon>eudicotyledons</taxon>
        <taxon>Gunneridae</taxon>
        <taxon>Pentapetalae</taxon>
        <taxon>asterids</taxon>
        <taxon>lamiids</taxon>
        <taxon>Solanales</taxon>
        <taxon>Solanaceae</taxon>
        <taxon>Solanoideae</taxon>
        <taxon>Datureae</taxon>
        <taxon>Datura</taxon>
    </lineage>
</organism>
<dbReference type="Proteomes" id="UP000823775">
    <property type="component" value="Unassembled WGS sequence"/>
</dbReference>
<sequence length="215" mass="24394">MASHKVFIDLVDNEAKHQDFESRQDKVTSFEASMECFPESMSKSHFAAPVHTVSRLAFSTALVQNAQEGSSLYSLALQKSLDGLAGMPKNEGIPNPLCKDFDPNKHRTFHSVMQGHDTNVCRHLKEEIRKLIISGRISQRPHPQLIWYQPPEIISTSNYTPIYHPPLTMKPPVQTMWYLPPTIAPTSHYIPTPYPKFIAATYPHNQATMPRTTKK</sequence>
<proteinExistence type="predicted"/>
<comment type="caution">
    <text evidence="1">The sequence shown here is derived from an EMBL/GenBank/DDBJ whole genome shotgun (WGS) entry which is preliminary data.</text>
</comment>
<reference evidence="1 2" key="1">
    <citation type="journal article" date="2021" name="BMC Genomics">
        <title>Datura genome reveals duplications of psychoactive alkaloid biosynthetic genes and high mutation rate following tissue culture.</title>
        <authorList>
            <person name="Rajewski A."/>
            <person name="Carter-House D."/>
            <person name="Stajich J."/>
            <person name="Litt A."/>
        </authorList>
    </citation>
    <scope>NUCLEOTIDE SEQUENCE [LARGE SCALE GENOMIC DNA]</scope>
    <source>
        <strain evidence="1">AR-01</strain>
    </source>
</reference>
<protein>
    <submittedName>
        <fullName evidence="1">Uncharacterized protein</fullName>
    </submittedName>
</protein>
<evidence type="ECO:0000313" key="1">
    <source>
        <dbReference type="EMBL" id="MCD7458964.1"/>
    </source>
</evidence>
<keyword evidence="2" id="KW-1185">Reference proteome</keyword>
<evidence type="ECO:0000313" key="2">
    <source>
        <dbReference type="Proteomes" id="UP000823775"/>
    </source>
</evidence>
<accession>A0ABS8SKB8</accession>
<gene>
    <name evidence="1" type="ORF">HAX54_039715</name>
</gene>
<dbReference type="EMBL" id="JACEIK010000553">
    <property type="protein sequence ID" value="MCD7458964.1"/>
    <property type="molecule type" value="Genomic_DNA"/>
</dbReference>